<evidence type="ECO:0000313" key="7">
    <source>
        <dbReference type="Proteomes" id="UP001160301"/>
    </source>
</evidence>
<dbReference type="SMART" id="SM00421">
    <property type="entry name" value="HTH_LUXR"/>
    <property type="match status" value="1"/>
</dbReference>
<name>A0ABT6NK24_9BACT</name>
<dbReference type="RefSeq" id="WP_136965960.1">
    <property type="nucleotide sequence ID" value="NZ_JARZHI010000002.1"/>
</dbReference>
<dbReference type="Proteomes" id="UP001160301">
    <property type="component" value="Unassembled WGS sequence"/>
</dbReference>
<gene>
    <name evidence="6" type="ORF">QHF89_04125</name>
</gene>
<comment type="caution">
    <text evidence="6">The sequence shown here is derived from an EMBL/GenBank/DDBJ whole genome shotgun (WGS) entry which is preliminary data.</text>
</comment>
<dbReference type="InterPro" id="IPR011006">
    <property type="entry name" value="CheY-like_superfamily"/>
</dbReference>
<dbReference type="SUPFAM" id="SSF52172">
    <property type="entry name" value="CheY-like"/>
    <property type="match status" value="1"/>
</dbReference>
<keyword evidence="1 3" id="KW-0597">Phosphoprotein</keyword>
<dbReference type="InterPro" id="IPR039420">
    <property type="entry name" value="WalR-like"/>
</dbReference>
<dbReference type="PROSITE" id="PS50043">
    <property type="entry name" value="HTH_LUXR_2"/>
    <property type="match status" value="1"/>
</dbReference>
<proteinExistence type="predicted"/>
<dbReference type="PROSITE" id="PS00622">
    <property type="entry name" value="HTH_LUXR_1"/>
    <property type="match status" value="1"/>
</dbReference>
<dbReference type="SUPFAM" id="SSF46894">
    <property type="entry name" value="C-terminal effector domain of the bipartite response regulators"/>
    <property type="match status" value="1"/>
</dbReference>
<dbReference type="Pfam" id="PF00072">
    <property type="entry name" value="Response_reg"/>
    <property type="match status" value="1"/>
</dbReference>
<dbReference type="PANTHER" id="PTHR43214:SF43">
    <property type="entry name" value="TWO-COMPONENT RESPONSE REGULATOR"/>
    <property type="match status" value="1"/>
</dbReference>
<evidence type="ECO:0000259" key="5">
    <source>
        <dbReference type="PROSITE" id="PS50110"/>
    </source>
</evidence>
<feature type="modified residue" description="4-aspartylphosphate" evidence="3">
    <location>
        <position position="63"/>
    </location>
</feature>
<dbReference type="InterPro" id="IPR001789">
    <property type="entry name" value="Sig_transdc_resp-reg_receiver"/>
</dbReference>
<dbReference type="InterPro" id="IPR016032">
    <property type="entry name" value="Sig_transdc_resp-reg_C-effctor"/>
</dbReference>
<dbReference type="Pfam" id="PF00196">
    <property type="entry name" value="GerE"/>
    <property type="match status" value="1"/>
</dbReference>
<reference evidence="6 7" key="1">
    <citation type="submission" date="2023-04" db="EMBL/GenBank/DDBJ databases">
        <title>The genome sequence of Polyangium sorediatum DSM14670.</title>
        <authorList>
            <person name="Zhang X."/>
        </authorList>
    </citation>
    <scope>NUCLEOTIDE SEQUENCE [LARGE SCALE GENOMIC DNA]</scope>
    <source>
        <strain evidence="6 7">DSM 14670</strain>
    </source>
</reference>
<dbReference type="EMBL" id="JARZHI010000002">
    <property type="protein sequence ID" value="MDI1428661.1"/>
    <property type="molecule type" value="Genomic_DNA"/>
</dbReference>
<keyword evidence="7" id="KW-1185">Reference proteome</keyword>
<keyword evidence="2" id="KW-0238">DNA-binding</keyword>
<evidence type="ECO:0000256" key="2">
    <source>
        <dbReference type="ARBA" id="ARBA00023125"/>
    </source>
</evidence>
<dbReference type="CDD" id="cd17535">
    <property type="entry name" value="REC_NarL-like"/>
    <property type="match status" value="1"/>
</dbReference>
<evidence type="ECO:0000256" key="1">
    <source>
        <dbReference type="ARBA" id="ARBA00022553"/>
    </source>
</evidence>
<dbReference type="InterPro" id="IPR000792">
    <property type="entry name" value="Tscrpt_reg_LuxR_C"/>
</dbReference>
<evidence type="ECO:0000259" key="4">
    <source>
        <dbReference type="PROSITE" id="PS50043"/>
    </source>
</evidence>
<dbReference type="CDD" id="cd06170">
    <property type="entry name" value="LuxR_C_like"/>
    <property type="match status" value="1"/>
</dbReference>
<dbReference type="Gene3D" id="3.40.50.2300">
    <property type="match status" value="1"/>
</dbReference>
<organism evidence="6 7">
    <name type="scientific">Polyangium sorediatum</name>
    <dbReference type="NCBI Taxonomy" id="889274"/>
    <lineage>
        <taxon>Bacteria</taxon>
        <taxon>Pseudomonadati</taxon>
        <taxon>Myxococcota</taxon>
        <taxon>Polyangia</taxon>
        <taxon>Polyangiales</taxon>
        <taxon>Polyangiaceae</taxon>
        <taxon>Polyangium</taxon>
    </lineage>
</organism>
<dbReference type="PROSITE" id="PS50110">
    <property type="entry name" value="RESPONSE_REGULATORY"/>
    <property type="match status" value="1"/>
</dbReference>
<accession>A0ABT6NK24</accession>
<feature type="domain" description="HTH luxR-type" evidence="4">
    <location>
        <begin position="144"/>
        <end position="209"/>
    </location>
</feature>
<dbReference type="PANTHER" id="PTHR43214">
    <property type="entry name" value="TWO-COMPONENT RESPONSE REGULATOR"/>
    <property type="match status" value="1"/>
</dbReference>
<dbReference type="SMART" id="SM00448">
    <property type="entry name" value="REC"/>
    <property type="match status" value="1"/>
</dbReference>
<protein>
    <submittedName>
        <fullName evidence="6">Response regulator transcription factor</fullName>
    </submittedName>
</protein>
<dbReference type="PRINTS" id="PR00038">
    <property type="entry name" value="HTHLUXR"/>
</dbReference>
<dbReference type="InterPro" id="IPR058245">
    <property type="entry name" value="NreC/VraR/RcsB-like_REC"/>
</dbReference>
<feature type="domain" description="Response regulatory" evidence="5">
    <location>
        <begin position="12"/>
        <end position="128"/>
    </location>
</feature>
<evidence type="ECO:0000256" key="3">
    <source>
        <dbReference type="PROSITE-ProRule" id="PRU00169"/>
    </source>
</evidence>
<evidence type="ECO:0000313" key="6">
    <source>
        <dbReference type="EMBL" id="MDI1428661.1"/>
    </source>
</evidence>
<sequence>MAAKPSGVDKIRVLIADDHITVLEGLAAIISRQPDMEVVAEASNGRQVVELWQQYRPDVALIDIRMPVLDGVAAIEEIRKNDASARLIVLTTFDTDNDLLNAVKAGAKGYLLKDSRREELLDCIRRVHRGETCLPASLVQKLAASLSREALTSREVEVLEYLARGESNKEISTLLGIGETTVKSHLRSIFRKLDVLSRTEAIATASRLGLIKL</sequence>